<evidence type="ECO:0000259" key="1">
    <source>
        <dbReference type="Pfam" id="PF03372"/>
    </source>
</evidence>
<dbReference type="RefSeq" id="WP_136580406.1">
    <property type="nucleotide sequence ID" value="NZ_STFF01000012.1"/>
</dbReference>
<feature type="domain" description="Endonuclease/exonuclease/phosphatase" evidence="1">
    <location>
        <begin position="628"/>
        <end position="905"/>
    </location>
</feature>
<gene>
    <name evidence="3" type="ORF">FAM09_27635</name>
</gene>
<sequence length="1101" mass="116202">MSKNLLRLLLLLPVTTLFLNGFGQSFTGTYPFTNVASGSGGRIDPTPVPTATGVVFGSFSAVAPTGNPNSLGANPNAAQRFSFQGWPTGATNGSDVFTGSINTDQYYEVTITPASGYAIDLTSITFTLQRSATGIRQYSVRSGNDSYAANLPASVSPANANLQVVTDNVFQVTDPTTSAQTGSTITLTGFTGLTSAATFRFYGWNAEGSGGTFSIDNVVFTGSATAVSVPSVNISTTAIAFPNTNISATSSSSYTLNGTNLTGDVLISTAAPYSVSLDNTTFSTGATIPLADATAGATVYVRFSPTAAGTFNGSILHTTSGGANKTITLSGEGIDPSNLTFNFNSCTVSSIPGSGFLSINTTGSQMWGCSSFGRNSTNGVSVNGFSSGSAQTNEAWLISPSLNLGSIVNMPILSFYSRGEFSGPKLQLYVSTDYAGSGSPASATWTEITTANFPTPPGTATTVWTLSDNIDLSAYKSAPNVYIAFKYTSSAALNAARWSVDDITITDQSTLLSVSPATLGFGEIATGTNSTSQSISVKSVGNSDITLTVPSGYQISANNTTFSSSPLVIDQATAAAGTTVYIRFSPTVKKLNNTGDLNITSTTGLNQNRVALSGSSYIRAETFDVACYNMAFFGSNPTNNATPAKITGQINNIATVIQHLNVDVIGFEEVSSDSALNELLLLLPGYSAVTSNRWSYSFEAPNPNFPPQKIGFIYNTATMTLSATEPPRVLFEAMYDSVLAGQSLRVGDNFWASGRLPYMATFDANINGQLKKVRLVVVHGKAGSAQSDFNRRVFDAQVLKDTLDAVYKNDNVIILGDYNDRLYGSIYSGSTVSSYNGFVTDNASYAPLTRSLDSAGKVSFIGGSGLIDHIITTQSLRTNYIDSSIAIEDARLYIPGYDDSTASDHLPVYARFSFAVSGPLPVTLLEFTARPKESVVLVNWTTAMEQNNKYFNIERSADGRNFTAIGRVAGAGNSNSGLHYQFTDVNPLPGISYYRLQQVDLDGKSSLSSIATVRMANEGKATLTMLPNPVTSYVNININTTGKTYTMRVSGVDGRIFINGTGSVSQLNQQLNSRLSSLAPGLYVLNADNAGEHYTIKFVKQ</sequence>
<evidence type="ECO:0000313" key="4">
    <source>
        <dbReference type="Proteomes" id="UP000306918"/>
    </source>
</evidence>
<name>A0A4S8HCY5_9BACT</name>
<dbReference type="InterPro" id="IPR036691">
    <property type="entry name" value="Endo/exonu/phosph_ase_sf"/>
</dbReference>
<dbReference type="InterPro" id="IPR013783">
    <property type="entry name" value="Ig-like_fold"/>
</dbReference>
<accession>A0A4S8HCY5</accession>
<evidence type="ECO:0000259" key="2">
    <source>
        <dbReference type="Pfam" id="PF18962"/>
    </source>
</evidence>
<protein>
    <submittedName>
        <fullName evidence="3">T9SS type A sorting domain-containing protein</fullName>
    </submittedName>
</protein>
<evidence type="ECO:0000313" key="3">
    <source>
        <dbReference type="EMBL" id="THU31959.1"/>
    </source>
</evidence>
<reference evidence="3 4" key="1">
    <citation type="submission" date="2019-04" db="EMBL/GenBank/DDBJ databases">
        <title>Niastella caeni sp. nov., isolated from activated sludge.</title>
        <authorList>
            <person name="Sheng M."/>
        </authorList>
    </citation>
    <scope>NUCLEOTIDE SEQUENCE [LARGE SCALE GENOMIC DNA]</scope>
    <source>
        <strain evidence="3 4">HX-2-15</strain>
    </source>
</reference>
<dbReference type="OrthoDB" id="5500612at2"/>
<dbReference type="Gene3D" id="2.60.40.10">
    <property type="entry name" value="Immunoglobulins"/>
    <property type="match status" value="1"/>
</dbReference>
<proteinExistence type="predicted"/>
<keyword evidence="4" id="KW-1185">Reference proteome</keyword>
<dbReference type="AlphaFoldDB" id="A0A4S8HCY5"/>
<dbReference type="InterPro" id="IPR026444">
    <property type="entry name" value="Secre_tail"/>
</dbReference>
<dbReference type="Pfam" id="PF18962">
    <property type="entry name" value="Por_Secre_tail"/>
    <property type="match status" value="1"/>
</dbReference>
<dbReference type="Proteomes" id="UP000306918">
    <property type="component" value="Unassembled WGS sequence"/>
</dbReference>
<dbReference type="InterPro" id="IPR005135">
    <property type="entry name" value="Endo/exonuclease/phosphatase"/>
</dbReference>
<dbReference type="Gene3D" id="3.60.10.10">
    <property type="entry name" value="Endonuclease/exonuclease/phosphatase"/>
    <property type="match status" value="1"/>
</dbReference>
<feature type="domain" description="Secretion system C-terminal sorting" evidence="2">
    <location>
        <begin position="1027"/>
        <end position="1098"/>
    </location>
</feature>
<organism evidence="3 4">
    <name type="scientific">Niastella caeni</name>
    <dbReference type="NCBI Taxonomy" id="2569763"/>
    <lineage>
        <taxon>Bacteria</taxon>
        <taxon>Pseudomonadati</taxon>
        <taxon>Bacteroidota</taxon>
        <taxon>Chitinophagia</taxon>
        <taxon>Chitinophagales</taxon>
        <taxon>Chitinophagaceae</taxon>
        <taxon>Niastella</taxon>
    </lineage>
</organism>
<dbReference type="SUPFAM" id="SSF56219">
    <property type="entry name" value="DNase I-like"/>
    <property type="match status" value="1"/>
</dbReference>
<comment type="caution">
    <text evidence="3">The sequence shown here is derived from an EMBL/GenBank/DDBJ whole genome shotgun (WGS) entry which is preliminary data.</text>
</comment>
<dbReference type="Pfam" id="PF03372">
    <property type="entry name" value="Exo_endo_phos"/>
    <property type="match status" value="1"/>
</dbReference>
<dbReference type="EMBL" id="STFF01000012">
    <property type="protein sequence ID" value="THU31959.1"/>
    <property type="molecule type" value="Genomic_DNA"/>
</dbReference>
<dbReference type="GO" id="GO:0003824">
    <property type="term" value="F:catalytic activity"/>
    <property type="evidence" value="ECO:0007669"/>
    <property type="project" value="InterPro"/>
</dbReference>
<dbReference type="NCBIfam" id="TIGR04183">
    <property type="entry name" value="Por_Secre_tail"/>
    <property type="match status" value="1"/>
</dbReference>